<evidence type="ECO:0000256" key="14">
    <source>
        <dbReference type="ARBA" id="ARBA00023002"/>
    </source>
</evidence>
<feature type="active site" description="Proton donor" evidence="19">
    <location>
        <position position="251"/>
    </location>
</feature>
<dbReference type="Gene3D" id="3.30.465.10">
    <property type="match status" value="1"/>
</dbReference>
<evidence type="ECO:0000256" key="6">
    <source>
        <dbReference type="ARBA" id="ARBA00015188"/>
    </source>
</evidence>
<evidence type="ECO:0000256" key="4">
    <source>
        <dbReference type="ARBA" id="ARBA00004752"/>
    </source>
</evidence>
<dbReference type="Pfam" id="PF02873">
    <property type="entry name" value="MurB_C"/>
    <property type="match status" value="1"/>
</dbReference>
<evidence type="ECO:0000256" key="11">
    <source>
        <dbReference type="ARBA" id="ARBA00022857"/>
    </source>
</evidence>
<dbReference type="Gene3D" id="3.30.43.10">
    <property type="entry name" value="Uridine Diphospho-n-acetylenolpyruvylglucosamine Reductase, domain 2"/>
    <property type="match status" value="1"/>
</dbReference>
<dbReference type="NCBIfam" id="NF000755">
    <property type="entry name" value="PRK00046.1"/>
    <property type="match status" value="1"/>
</dbReference>
<dbReference type="Proteomes" id="UP001431019">
    <property type="component" value="Unassembled WGS sequence"/>
</dbReference>
<keyword evidence="8 19" id="KW-0132">Cell division</keyword>
<dbReference type="HAMAP" id="MF_00037">
    <property type="entry name" value="MurB"/>
    <property type="match status" value="1"/>
</dbReference>
<evidence type="ECO:0000256" key="15">
    <source>
        <dbReference type="ARBA" id="ARBA00023306"/>
    </source>
</evidence>
<organism evidence="21 22">
    <name type="scientific">Paraburkholderia sejongensis</name>
    <dbReference type="NCBI Taxonomy" id="2886946"/>
    <lineage>
        <taxon>Bacteria</taxon>
        <taxon>Pseudomonadati</taxon>
        <taxon>Pseudomonadota</taxon>
        <taxon>Betaproteobacteria</taxon>
        <taxon>Burkholderiales</taxon>
        <taxon>Burkholderiaceae</taxon>
        <taxon>Paraburkholderia</taxon>
    </lineage>
</organism>
<keyword evidence="14 19" id="KW-0560">Oxidoreductase</keyword>
<keyword evidence="11 19" id="KW-0521">NADP</keyword>
<dbReference type="InterPro" id="IPR016169">
    <property type="entry name" value="FAD-bd_PCMH_sub2"/>
</dbReference>
<evidence type="ECO:0000256" key="2">
    <source>
        <dbReference type="ARBA" id="ARBA00003921"/>
    </source>
</evidence>
<dbReference type="NCBIfam" id="NF010478">
    <property type="entry name" value="PRK13903.1"/>
    <property type="match status" value="1"/>
</dbReference>
<name>A0ABS8JW71_9BURK</name>
<dbReference type="InterPro" id="IPR011601">
    <property type="entry name" value="MurB_C"/>
</dbReference>
<evidence type="ECO:0000259" key="20">
    <source>
        <dbReference type="PROSITE" id="PS51387"/>
    </source>
</evidence>
<dbReference type="EMBL" id="JAJITD010000007">
    <property type="protein sequence ID" value="MCC8394146.1"/>
    <property type="molecule type" value="Genomic_DNA"/>
</dbReference>
<evidence type="ECO:0000256" key="3">
    <source>
        <dbReference type="ARBA" id="ARBA00004496"/>
    </source>
</evidence>
<comment type="pathway">
    <text evidence="4 19">Cell wall biogenesis; peptidoglycan biosynthesis.</text>
</comment>
<dbReference type="InterPro" id="IPR036635">
    <property type="entry name" value="MurB_C_sf"/>
</dbReference>
<evidence type="ECO:0000313" key="21">
    <source>
        <dbReference type="EMBL" id="MCC8394146.1"/>
    </source>
</evidence>
<evidence type="ECO:0000256" key="18">
    <source>
        <dbReference type="ARBA" id="ARBA00048914"/>
    </source>
</evidence>
<dbReference type="PANTHER" id="PTHR21071:SF4">
    <property type="entry name" value="UDP-N-ACETYLENOLPYRUVOYLGLUCOSAMINE REDUCTASE"/>
    <property type="match status" value="1"/>
</dbReference>
<evidence type="ECO:0000256" key="16">
    <source>
        <dbReference type="ARBA" id="ARBA00023316"/>
    </source>
</evidence>
<dbReference type="EC" id="1.3.1.98" evidence="5 19"/>
<comment type="function">
    <text evidence="2 19">Cell wall formation.</text>
</comment>
<sequence>MAGYPLKAHNTFSFDVRAQFACRIEREEQLLAAVRDPRVAGLPRLVLGGGSNVVLTGDFAGLVLLVALRGRRIVREDADAWYVEAAGGEPWHEFVAWTLEQGLPGLENLALIPGTVGAAPIQNIGAYGLEMCERFASLRAIELASGEALELDADACRFGYRDSFFKREGRERFVITSVTFRLPKAWQPRAGYADLARELAARGCAANAGQTDDATGAAAPAAPTAQAIFDAVVAVRRAKLPDPLELGNAGSFFKNPVIDAAQFDALKHREPELVSYPQADGRVKLAAGWLIDRCGWKGRALGAAAVHDRQALVLVNRGGASGAQVLALARAIQQDVREKFGVELEAEPVCL</sequence>
<dbReference type="InterPro" id="IPR016166">
    <property type="entry name" value="FAD-bd_PCMH"/>
</dbReference>
<dbReference type="InterPro" id="IPR003170">
    <property type="entry name" value="MurB"/>
</dbReference>
<keyword evidence="22" id="KW-1185">Reference proteome</keyword>
<dbReference type="PANTHER" id="PTHR21071">
    <property type="entry name" value="UDP-N-ACETYLENOLPYRUVOYLGLUCOSAMINE REDUCTASE"/>
    <property type="match status" value="1"/>
</dbReference>
<comment type="similarity">
    <text evidence="19">Belongs to the MurB family.</text>
</comment>
<protein>
    <recommendedName>
        <fullName evidence="6 19">UDP-N-acetylenolpyruvoylglucosamine reductase</fullName>
        <ecNumber evidence="5 19">1.3.1.98</ecNumber>
    </recommendedName>
    <alternativeName>
        <fullName evidence="17 19">UDP-N-acetylmuramate dehydrogenase</fullName>
    </alternativeName>
</protein>
<evidence type="ECO:0000256" key="7">
    <source>
        <dbReference type="ARBA" id="ARBA00022490"/>
    </source>
</evidence>
<dbReference type="Pfam" id="PF01565">
    <property type="entry name" value="FAD_binding_4"/>
    <property type="match status" value="1"/>
</dbReference>
<evidence type="ECO:0000256" key="5">
    <source>
        <dbReference type="ARBA" id="ARBA00012518"/>
    </source>
</evidence>
<accession>A0ABS8JW71</accession>
<evidence type="ECO:0000256" key="10">
    <source>
        <dbReference type="ARBA" id="ARBA00022827"/>
    </source>
</evidence>
<evidence type="ECO:0000256" key="8">
    <source>
        <dbReference type="ARBA" id="ARBA00022618"/>
    </source>
</evidence>
<keyword evidence="12 19" id="KW-0133">Cell shape</keyword>
<dbReference type="InterPro" id="IPR006094">
    <property type="entry name" value="Oxid_FAD_bind_N"/>
</dbReference>
<feature type="active site" evidence="19">
    <location>
        <position position="347"/>
    </location>
</feature>
<evidence type="ECO:0000256" key="13">
    <source>
        <dbReference type="ARBA" id="ARBA00022984"/>
    </source>
</evidence>
<comment type="cofactor">
    <cofactor evidence="1 19">
        <name>FAD</name>
        <dbReference type="ChEBI" id="CHEBI:57692"/>
    </cofactor>
</comment>
<dbReference type="SUPFAM" id="SSF56176">
    <property type="entry name" value="FAD-binding/transporter-associated domain-like"/>
    <property type="match status" value="1"/>
</dbReference>
<dbReference type="InterPro" id="IPR016167">
    <property type="entry name" value="FAD-bd_PCMH_sub1"/>
</dbReference>
<evidence type="ECO:0000256" key="1">
    <source>
        <dbReference type="ARBA" id="ARBA00001974"/>
    </source>
</evidence>
<keyword evidence="16 19" id="KW-0961">Cell wall biogenesis/degradation</keyword>
<comment type="caution">
    <text evidence="21">The sequence shown here is derived from an EMBL/GenBank/DDBJ whole genome shotgun (WGS) entry which is preliminary data.</text>
</comment>
<reference evidence="21 22" key="1">
    <citation type="submission" date="2021-11" db="EMBL/GenBank/DDBJ databases">
        <authorList>
            <person name="Oh E.-T."/>
            <person name="Kim S.-B."/>
        </authorList>
    </citation>
    <scope>NUCLEOTIDE SEQUENCE [LARGE SCALE GENOMIC DNA]</scope>
    <source>
        <strain evidence="21 22">MMS20-SJTR3</strain>
    </source>
</reference>
<dbReference type="Gene3D" id="3.90.78.10">
    <property type="entry name" value="UDP-N-acetylenolpyruvoylglucosamine reductase, C-terminal domain"/>
    <property type="match status" value="1"/>
</dbReference>
<evidence type="ECO:0000256" key="17">
    <source>
        <dbReference type="ARBA" id="ARBA00031026"/>
    </source>
</evidence>
<evidence type="ECO:0000256" key="19">
    <source>
        <dbReference type="HAMAP-Rule" id="MF_00037"/>
    </source>
</evidence>
<feature type="active site" evidence="19">
    <location>
        <position position="161"/>
    </location>
</feature>
<feature type="domain" description="FAD-binding PCMH-type" evidence="20">
    <location>
        <begin position="14"/>
        <end position="185"/>
    </location>
</feature>
<evidence type="ECO:0000313" key="22">
    <source>
        <dbReference type="Proteomes" id="UP001431019"/>
    </source>
</evidence>
<evidence type="ECO:0000256" key="12">
    <source>
        <dbReference type="ARBA" id="ARBA00022960"/>
    </source>
</evidence>
<dbReference type="PROSITE" id="PS51387">
    <property type="entry name" value="FAD_PCMH"/>
    <property type="match status" value="1"/>
</dbReference>
<comment type="subcellular location">
    <subcellularLocation>
        <location evidence="3 19">Cytoplasm</location>
    </subcellularLocation>
</comment>
<gene>
    <name evidence="19 21" type="primary">murB</name>
    <name evidence="21" type="ORF">LJ656_16230</name>
</gene>
<dbReference type="InterPro" id="IPR036318">
    <property type="entry name" value="FAD-bd_PCMH-like_sf"/>
</dbReference>
<keyword evidence="13 19" id="KW-0573">Peptidoglycan synthesis</keyword>
<dbReference type="NCBIfam" id="TIGR00179">
    <property type="entry name" value="murB"/>
    <property type="match status" value="1"/>
</dbReference>
<evidence type="ECO:0000256" key="9">
    <source>
        <dbReference type="ARBA" id="ARBA00022630"/>
    </source>
</evidence>
<keyword evidence="7 19" id="KW-0963">Cytoplasm</keyword>
<comment type="catalytic activity">
    <reaction evidence="18 19">
        <text>UDP-N-acetyl-alpha-D-muramate + NADP(+) = UDP-N-acetyl-3-O-(1-carboxyvinyl)-alpha-D-glucosamine + NADPH + H(+)</text>
        <dbReference type="Rhea" id="RHEA:12248"/>
        <dbReference type="ChEBI" id="CHEBI:15378"/>
        <dbReference type="ChEBI" id="CHEBI:57783"/>
        <dbReference type="ChEBI" id="CHEBI:58349"/>
        <dbReference type="ChEBI" id="CHEBI:68483"/>
        <dbReference type="ChEBI" id="CHEBI:70757"/>
        <dbReference type="EC" id="1.3.1.98"/>
    </reaction>
</comment>
<keyword evidence="15 19" id="KW-0131">Cell cycle</keyword>
<dbReference type="SUPFAM" id="SSF56194">
    <property type="entry name" value="Uridine diphospho-N-Acetylenolpyruvylglucosamine reductase, MurB, C-terminal domain"/>
    <property type="match status" value="1"/>
</dbReference>
<proteinExistence type="inferred from homology"/>
<keyword evidence="10 19" id="KW-0274">FAD</keyword>
<dbReference type="GO" id="GO:0008762">
    <property type="term" value="F:UDP-N-acetylmuramate dehydrogenase activity"/>
    <property type="evidence" value="ECO:0007669"/>
    <property type="project" value="UniProtKB-EC"/>
</dbReference>
<keyword evidence="9 19" id="KW-0285">Flavoprotein</keyword>